<dbReference type="AlphaFoldDB" id="X1KEC5"/>
<protein>
    <recommendedName>
        <fullName evidence="2">Gfo/Idh/MocA-like oxidoreductase N-terminal domain-containing protein</fullName>
    </recommendedName>
</protein>
<dbReference type="EMBL" id="BARV01008580">
    <property type="protein sequence ID" value="GAI05407.1"/>
    <property type="molecule type" value="Genomic_DNA"/>
</dbReference>
<dbReference type="InterPro" id="IPR019546">
    <property type="entry name" value="TAT_signal_bac_arc"/>
</dbReference>
<name>X1KEC5_9ZZZZ</name>
<comment type="caution">
    <text evidence="1">The sequence shown here is derived from an EMBL/GenBank/DDBJ whole genome shotgun (WGS) entry which is preliminary data.</text>
</comment>
<feature type="non-terminal residue" evidence="1">
    <location>
        <position position="84"/>
    </location>
</feature>
<gene>
    <name evidence="1" type="ORF">S06H3_17203</name>
</gene>
<organism evidence="1">
    <name type="scientific">marine sediment metagenome</name>
    <dbReference type="NCBI Taxonomy" id="412755"/>
    <lineage>
        <taxon>unclassified sequences</taxon>
        <taxon>metagenomes</taxon>
        <taxon>ecological metagenomes</taxon>
    </lineage>
</organism>
<accession>X1KEC5</accession>
<reference evidence="1" key="1">
    <citation type="journal article" date="2014" name="Front. Microbiol.">
        <title>High frequency of phylogenetically diverse reductive dehalogenase-homologous genes in deep subseafloor sedimentary metagenomes.</title>
        <authorList>
            <person name="Kawai M."/>
            <person name="Futagami T."/>
            <person name="Toyoda A."/>
            <person name="Takaki Y."/>
            <person name="Nishi S."/>
            <person name="Hori S."/>
            <person name="Arai W."/>
            <person name="Tsubouchi T."/>
            <person name="Morono Y."/>
            <person name="Uchiyama I."/>
            <person name="Ito T."/>
            <person name="Fujiyama A."/>
            <person name="Inagaki F."/>
            <person name="Takami H."/>
        </authorList>
    </citation>
    <scope>NUCLEOTIDE SEQUENCE</scope>
    <source>
        <strain evidence="1">Expedition CK06-06</strain>
    </source>
</reference>
<evidence type="ECO:0000313" key="1">
    <source>
        <dbReference type="EMBL" id="GAI05407.1"/>
    </source>
</evidence>
<evidence type="ECO:0008006" key="2">
    <source>
        <dbReference type="Google" id="ProtNLM"/>
    </source>
</evidence>
<proteinExistence type="predicted"/>
<dbReference type="InterPro" id="IPR006311">
    <property type="entry name" value="TAT_signal"/>
</dbReference>
<dbReference type="NCBIfam" id="TIGR01409">
    <property type="entry name" value="TAT_signal_seq"/>
    <property type="match status" value="1"/>
</dbReference>
<dbReference type="PROSITE" id="PS51318">
    <property type="entry name" value="TAT"/>
    <property type="match status" value="1"/>
</dbReference>
<sequence length="84" mass="9220">MENTRRDFIKKVAVGTAGVTLGGIGLSAKSYARILGANDRVNVGIVGFSDRARGALIPAFIRNQKQLNFDITGVSDIWNRRREE</sequence>